<organism evidence="2 3">
    <name type="scientific">Aspergillus sclerotialis</name>
    <dbReference type="NCBI Taxonomy" id="2070753"/>
    <lineage>
        <taxon>Eukaryota</taxon>
        <taxon>Fungi</taxon>
        <taxon>Dikarya</taxon>
        <taxon>Ascomycota</taxon>
        <taxon>Pezizomycotina</taxon>
        <taxon>Eurotiomycetes</taxon>
        <taxon>Eurotiomycetidae</taxon>
        <taxon>Eurotiales</taxon>
        <taxon>Aspergillaceae</taxon>
        <taxon>Aspergillus</taxon>
        <taxon>Aspergillus subgen. Polypaecilum</taxon>
    </lineage>
</organism>
<keyword evidence="3" id="KW-1185">Reference proteome</keyword>
<dbReference type="EMBL" id="MVGC01001170">
    <property type="protein sequence ID" value="RJE17320.1"/>
    <property type="molecule type" value="Genomic_DNA"/>
</dbReference>
<name>A0A3A2Z3K0_9EURO</name>
<reference evidence="3" key="1">
    <citation type="submission" date="2017-02" db="EMBL/GenBank/DDBJ databases">
        <authorList>
            <person name="Tafer H."/>
            <person name="Lopandic K."/>
        </authorList>
    </citation>
    <scope>NUCLEOTIDE SEQUENCE [LARGE SCALE GENOMIC DNA]</scope>
    <source>
        <strain evidence="3">CBS 366.77</strain>
    </source>
</reference>
<evidence type="ECO:0000256" key="1">
    <source>
        <dbReference type="SAM" id="MobiDB-lite"/>
    </source>
</evidence>
<feature type="region of interest" description="Disordered" evidence="1">
    <location>
        <begin position="132"/>
        <end position="155"/>
    </location>
</feature>
<evidence type="ECO:0000313" key="3">
    <source>
        <dbReference type="Proteomes" id="UP000266188"/>
    </source>
</evidence>
<dbReference type="Proteomes" id="UP000266188">
    <property type="component" value="Unassembled WGS sequence"/>
</dbReference>
<feature type="non-terminal residue" evidence="2">
    <location>
        <position position="197"/>
    </location>
</feature>
<accession>A0A3A2Z3K0</accession>
<sequence length="197" mass="22775">MHPVVYSPPPETLYVQFYDPWARDCFSPTQMKLATATPGTSEMNHLLDLITYSPNENQILEPKPYRYRLPPGQMEWIILDWEIPKVDSKTGECTSAVEDAQYEIEVEFDDDDSDDDEVVLRPVRISRFTELFDDDEEEEEDEDSWSPPPAGDFSFLDADRFAVESDYEEEEDEEEDGRFRIDVDDVLDSAVKIVGKA</sequence>
<protein>
    <submittedName>
        <fullName evidence="2">Uncharacterized protein</fullName>
    </submittedName>
</protein>
<feature type="compositionally biased region" description="Acidic residues" evidence="1">
    <location>
        <begin position="132"/>
        <end position="144"/>
    </location>
</feature>
<comment type="caution">
    <text evidence="2">The sequence shown here is derived from an EMBL/GenBank/DDBJ whole genome shotgun (WGS) entry which is preliminary data.</text>
</comment>
<gene>
    <name evidence="2" type="ORF">PHISCL_10343</name>
</gene>
<proteinExistence type="predicted"/>
<evidence type="ECO:0000313" key="2">
    <source>
        <dbReference type="EMBL" id="RJE17320.1"/>
    </source>
</evidence>
<dbReference type="AlphaFoldDB" id="A0A3A2Z3K0"/>